<keyword evidence="2" id="KW-1185">Reference proteome</keyword>
<evidence type="ECO:0000313" key="1">
    <source>
        <dbReference type="EMBL" id="SBT34483.1"/>
    </source>
</evidence>
<reference evidence="2" key="1">
    <citation type="submission" date="2016-05" db="EMBL/GenBank/DDBJ databases">
        <authorList>
            <person name="Naeem Raeece"/>
        </authorList>
    </citation>
    <scope>NUCLEOTIDE SEQUENCE [LARGE SCALE GENOMIC DNA]</scope>
</reference>
<proteinExistence type="predicted"/>
<evidence type="ECO:0000313" key="2">
    <source>
        <dbReference type="Proteomes" id="UP000078555"/>
    </source>
</evidence>
<accession>A0A1A8YS66</accession>
<protein>
    <submittedName>
        <fullName evidence="1">Uncharacterized protein</fullName>
    </submittedName>
</protein>
<gene>
    <name evidence="1" type="ORF">POVWA1_022610</name>
</gene>
<dbReference type="AlphaFoldDB" id="A0A1A8YS66"/>
<name>A0A1A8YS66_PLAOA</name>
<dbReference type="EMBL" id="FLRD01000070">
    <property type="protein sequence ID" value="SBT34483.1"/>
    <property type="molecule type" value="Genomic_DNA"/>
</dbReference>
<sequence>MGKCLNCAKKAFQKYGDSVFLLSSGKKRLRALPLANVLRALPLVKALRAMLLVKALRVLPLANVPRVFSP</sequence>
<organism evidence="1 2">
    <name type="scientific">Plasmodium ovale wallikeri</name>
    <dbReference type="NCBI Taxonomy" id="864142"/>
    <lineage>
        <taxon>Eukaryota</taxon>
        <taxon>Sar</taxon>
        <taxon>Alveolata</taxon>
        <taxon>Apicomplexa</taxon>
        <taxon>Aconoidasida</taxon>
        <taxon>Haemosporida</taxon>
        <taxon>Plasmodiidae</taxon>
        <taxon>Plasmodium</taxon>
        <taxon>Plasmodium (Plasmodium)</taxon>
    </lineage>
</organism>
<dbReference type="Proteomes" id="UP000078555">
    <property type="component" value="Unassembled WGS sequence"/>
</dbReference>